<organism evidence="1 2">
    <name type="scientific">Solirubrobacter phytolaccae</name>
    <dbReference type="NCBI Taxonomy" id="1404360"/>
    <lineage>
        <taxon>Bacteria</taxon>
        <taxon>Bacillati</taxon>
        <taxon>Actinomycetota</taxon>
        <taxon>Thermoleophilia</taxon>
        <taxon>Solirubrobacterales</taxon>
        <taxon>Solirubrobacteraceae</taxon>
        <taxon>Solirubrobacter</taxon>
    </lineage>
</organism>
<dbReference type="RefSeq" id="WP_270029063.1">
    <property type="nucleotide sequence ID" value="NZ_JAPDDP010000081.1"/>
</dbReference>
<comment type="caution">
    <text evidence="1">The sequence shown here is derived from an EMBL/GenBank/DDBJ whole genome shotgun (WGS) entry which is preliminary data.</text>
</comment>
<dbReference type="Proteomes" id="UP001147653">
    <property type="component" value="Unassembled WGS sequence"/>
</dbReference>
<protein>
    <submittedName>
        <fullName evidence="1">DUF2867 domain-containing protein</fullName>
    </submittedName>
</protein>
<name>A0A9X3SBF4_9ACTN</name>
<dbReference type="InterPro" id="IPR021295">
    <property type="entry name" value="DUF2867"/>
</dbReference>
<accession>A0A9X3SBF4</accession>
<keyword evidence="2" id="KW-1185">Reference proteome</keyword>
<dbReference type="Pfam" id="PF11066">
    <property type="entry name" value="DUF2867"/>
    <property type="match status" value="1"/>
</dbReference>
<dbReference type="AlphaFoldDB" id="A0A9X3SBF4"/>
<gene>
    <name evidence="1" type="ORF">OJ997_30180</name>
</gene>
<evidence type="ECO:0000313" key="1">
    <source>
        <dbReference type="EMBL" id="MDA0184608.1"/>
    </source>
</evidence>
<evidence type="ECO:0000313" key="2">
    <source>
        <dbReference type="Proteomes" id="UP001147653"/>
    </source>
</evidence>
<proteinExistence type="predicted"/>
<reference evidence="1" key="1">
    <citation type="submission" date="2022-10" db="EMBL/GenBank/DDBJ databases">
        <title>The WGS of Solirubrobacter phytolaccae KCTC 29190.</title>
        <authorList>
            <person name="Jiang Z."/>
        </authorList>
    </citation>
    <scope>NUCLEOTIDE SEQUENCE</scope>
    <source>
        <strain evidence="1">KCTC 29190</strain>
    </source>
</reference>
<dbReference type="EMBL" id="JAPDDP010000081">
    <property type="protein sequence ID" value="MDA0184608.1"/>
    <property type="molecule type" value="Genomic_DNA"/>
</dbReference>
<sequence>MRLPDEAHTTYPWLIHALAPDFELEDVWALPTPGQKADFPRLLDSFVTRGRPEDFPAPFRALFALRWQLGKLFGWDEAGGGLDGRVTSLRDRLPQHLRDGPRGPDIRTVPGREAAEPIFRSVYQTDDEWVAEIANRTVHGLLHIGWVPADDGYRAQMAVLVKPAGRFGRVYLAAIKPFRLAIVYPMLLETVGRRWEVSLGSEGVRRS</sequence>